<dbReference type="Gene3D" id="3.40.50.300">
    <property type="entry name" value="P-loop containing nucleotide triphosphate hydrolases"/>
    <property type="match status" value="1"/>
</dbReference>
<dbReference type="GO" id="GO:0003924">
    <property type="term" value="F:GTPase activity"/>
    <property type="evidence" value="ECO:0007669"/>
    <property type="project" value="InterPro"/>
</dbReference>
<name>A0AA86Q0T8_9EUKA</name>
<gene>
    <name evidence="1" type="ORF">HINF_LOCUS30924</name>
    <name evidence="2" type="ORF">HINF_LOCUS38617</name>
</gene>
<dbReference type="Pfam" id="PF00071">
    <property type="entry name" value="Ras"/>
    <property type="match status" value="1"/>
</dbReference>
<comment type="caution">
    <text evidence="1">The sequence shown here is derived from an EMBL/GenBank/DDBJ whole genome shotgun (WGS) entry which is preliminary data.</text>
</comment>
<dbReference type="AlphaFoldDB" id="A0AA86Q0T8"/>
<evidence type="ECO:0000313" key="1">
    <source>
        <dbReference type="EMBL" id="CAI9943279.1"/>
    </source>
</evidence>
<dbReference type="PANTHER" id="PTHR47979">
    <property type="entry name" value="DRAB11-RELATED"/>
    <property type="match status" value="1"/>
</dbReference>
<keyword evidence="3" id="KW-1185">Reference proteome</keyword>
<evidence type="ECO:0000313" key="2">
    <source>
        <dbReference type="EMBL" id="CAL6040964.1"/>
    </source>
</evidence>
<dbReference type="SUPFAM" id="SSF52540">
    <property type="entry name" value="P-loop containing nucleoside triphosphate hydrolases"/>
    <property type="match status" value="1"/>
</dbReference>
<sequence>MNQNKQFKVIIIGEFGTGTQTLFSQLLNQNDQNWQRAEFGHETVKYKNFSVKLQLWITYRRNQQLNQHYYRNTIIVIMIFNISQIESFQECIQHIEEVKTHTNSIVMLVGQKFSEEKQISYDEITCFTEMNNMTYTEISYQRITSNKSTYQDRKQLHWLQTKNILKLICRSVLFDTLKLYINRQTIDEIHSIQKRSTGINYDYLIFAFDYYFDFNYLQSDILACYSLFHLLVSLCCLEEVILYFQVYINELLQFLQFTTRGVFDKSVFEYIVKIRVENEIGIFI</sequence>
<dbReference type="InterPro" id="IPR027417">
    <property type="entry name" value="P-loop_NTPase"/>
</dbReference>
<dbReference type="InterPro" id="IPR001806">
    <property type="entry name" value="Small_GTPase"/>
</dbReference>
<dbReference type="GO" id="GO:0005525">
    <property type="term" value="F:GTP binding"/>
    <property type="evidence" value="ECO:0007669"/>
    <property type="project" value="InterPro"/>
</dbReference>
<evidence type="ECO:0000313" key="3">
    <source>
        <dbReference type="Proteomes" id="UP001642409"/>
    </source>
</evidence>
<reference evidence="2 3" key="2">
    <citation type="submission" date="2024-07" db="EMBL/GenBank/DDBJ databases">
        <authorList>
            <person name="Akdeniz Z."/>
        </authorList>
    </citation>
    <scope>NUCLEOTIDE SEQUENCE [LARGE SCALE GENOMIC DNA]</scope>
</reference>
<protein>
    <submittedName>
        <fullName evidence="1">Rab1a</fullName>
    </submittedName>
</protein>
<dbReference type="EMBL" id="CATOUU010000714">
    <property type="protein sequence ID" value="CAI9943279.1"/>
    <property type="molecule type" value="Genomic_DNA"/>
</dbReference>
<dbReference type="SMART" id="SM00175">
    <property type="entry name" value="RAB"/>
    <property type="match status" value="1"/>
</dbReference>
<dbReference type="EMBL" id="CAXDID020000147">
    <property type="protein sequence ID" value="CAL6040964.1"/>
    <property type="molecule type" value="Genomic_DNA"/>
</dbReference>
<dbReference type="Proteomes" id="UP001642409">
    <property type="component" value="Unassembled WGS sequence"/>
</dbReference>
<dbReference type="InterPro" id="IPR050209">
    <property type="entry name" value="Rab_GTPases_membrane_traffic"/>
</dbReference>
<accession>A0AA86Q0T8</accession>
<dbReference type="PROSITE" id="PS51419">
    <property type="entry name" value="RAB"/>
    <property type="match status" value="1"/>
</dbReference>
<organism evidence="1">
    <name type="scientific">Hexamita inflata</name>
    <dbReference type="NCBI Taxonomy" id="28002"/>
    <lineage>
        <taxon>Eukaryota</taxon>
        <taxon>Metamonada</taxon>
        <taxon>Diplomonadida</taxon>
        <taxon>Hexamitidae</taxon>
        <taxon>Hexamitinae</taxon>
        <taxon>Hexamita</taxon>
    </lineage>
</organism>
<reference evidence="1" key="1">
    <citation type="submission" date="2023-06" db="EMBL/GenBank/DDBJ databases">
        <authorList>
            <person name="Kurt Z."/>
        </authorList>
    </citation>
    <scope>NUCLEOTIDE SEQUENCE</scope>
</reference>
<proteinExistence type="predicted"/>